<reference evidence="3 4" key="1">
    <citation type="submission" date="2024-04" db="EMBL/GenBank/DDBJ databases">
        <title>Phyllosticta paracitricarpa is synonymous to the EU quarantine fungus P. citricarpa based on phylogenomic analyses.</title>
        <authorList>
            <consortium name="Lawrence Berkeley National Laboratory"/>
            <person name="Van Ingen-Buijs V.A."/>
            <person name="Van Westerhoven A.C."/>
            <person name="Haridas S."/>
            <person name="Skiadas P."/>
            <person name="Martin F."/>
            <person name="Groenewald J.Z."/>
            <person name="Crous P.W."/>
            <person name="Seidl M.F."/>
        </authorList>
    </citation>
    <scope>NUCLEOTIDE SEQUENCE [LARGE SCALE GENOMIC DNA]</scope>
    <source>
        <strain evidence="3 4">CBS 123374</strain>
    </source>
</reference>
<feature type="compositionally biased region" description="Low complexity" evidence="1">
    <location>
        <begin position="151"/>
        <end position="215"/>
    </location>
</feature>
<feature type="compositionally biased region" description="Polar residues" evidence="1">
    <location>
        <begin position="226"/>
        <end position="236"/>
    </location>
</feature>
<evidence type="ECO:0000313" key="4">
    <source>
        <dbReference type="Proteomes" id="UP001492380"/>
    </source>
</evidence>
<feature type="region of interest" description="Disordered" evidence="1">
    <location>
        <begin position="304"/>
        <end position="364"/>
    </location>
</feature>
<gene>
    <name evidence="3" type="ORF">HDK90DRAFT_514830</name>
</gene>
<keyword evidence="4" id="KW-1185">Reference proteome</keyword>
<dbReference type="InterPro" id="IPR001005">
    <property type="entry name" value="SANT/Myb"/>
</dbReference>
<proteinExistence type="predicted"/>
<dbReference type="PROSITE" id="PS50090">
    <property type="entry name" value="MYB_LIKE"/>
    <property type="match status" value="1"/>
</dbReference>
<feature type="domain" description="Myb-like" evidence="2">
    <location>
        <begin position="241"/>
        <end position="299"/>
    </location>
</feature>
<accession>A0ABR1YB50</accession>
<feature type="region of interest" description="Disordered" evidence="1">
    <location>
        <begin position="1"/>
        <end position="37"/>
    </location>
</feature>
<organism evidence="3 4">
    <name type="scientific">Phyllosticta capitalensis</name>
    <dbReference type="NCBI Taxonomy" id="121624"/>
    <lineage>
        <taxon>Eukaryota</taxon>
        <taxon>Fungi</taxon>
        <taxon>Dikarya</taxon>
        <taxon>Ascomycota</taxon>
        <taxon>Pezizomycotina</taxon>
        <taxon>Dothideomycetes</taxon>
        <taxon>Dothideomycetes incertae sedis</taxon>
        <taxon>Botryosphaeriales</taxon>
        <taxon>Phyllostictaceae</taxon>
        <taxon>Phyllosticta</taxon>
    </lineage>
</organism>
<dbReference type="Proteomes" id="UP001492380">
    <property type="component" value="Unassembled WGS sequence"/>
</dbReference>
<feature type="compositionally biased region" description="Low complexity" evidence="1">
    <location>
        <begin position="105"/>
        <end position="120"/>
    </location>
</feature>
<sequence>MSEEASFPTEERPRTVTILDSDAEAGGDVSSFGSRRSQLVEPLVGRGRVYHRATFNSGPFPLFENFHVENAPDQPFAEAESLETAEQNDPSPSPPRVPSTHPTRSASPASCSSSSSSSSSPSPPSSPIVNPLPSSTTTHSRPSARKAPPYASNAPSSTNGTSSSINGNASSTNNPPSSSNDAPSSIPHSPSSTNGTSSSSNTTTSPAKATTSSANDTPPGSRAINRPSTTNDSRPTPTRGWARWEEEALEESVRYVVDHQNGRSMGVLRMWEVIAARAAQNHGLSRPKKACRMWWNRKLRARTQFDERKTPNPGQLVTCAQEAKNQGPNKRSREDDDDDDDDDDERGAPKGGRMILRKRGRPLK</sequence>
<dbReference type="EMBL" id="JBBWRZ010000012">
    <property type="protein sequence ID" value="KAK8224662.1"/>
    <property type="molecule type" value="Genomic_DNA"/>
</dbReference>
<comment type="caution">
    <text evidence="3">The sequence shown here is derived from an EMBL/GenBank/DDBJ whole genome shotgun (WGS) entry which is preliminary data.</text>
</comment>
<feature type="region of interest" description="Disordered" evidence="1">
    <location>
        <begin position="60"/>
        <end position="241"/>
    </location>
</feature>
<feature type="compositionally biased region" description="Acidic residues" evidence="1">
    <location>
        <begin position="335"/>
        <end position="345"/>
    </location>
</feature>
<evidence type="ECO:0000259" key="2">
    <source>
        <dbReference type="PROSITE" id="PS50090"/>
    </source>
</evidence>
<protein>
    <recommendedName>
        <fullName evidence="2">Myb-like domain-containing protein</fullName>
    </recommendedName>
</protein>
<name>A0ABR1YB50_9PEZI</name>
<evidence type="ECO:0000256" key="1">
    <source>
        <dbReference type="SAM" id="MobiDB-lite"/>
    </source>
</evidence>
<evidence type="ECO:0000313" key="3">
    <source>
        <dbReference type="EMBL" id="KAK8224662.1"/>
    </source>
</evidence>
<feature type="compositionally biased region" description="Basic residues" evidence="1">
    <location>
        <begin position="355"/>
        <end position="364"/>
    </location>
</feature>